<evidence type="ECO:0000313" key="5">
    <source>
        <dbReference type="Proteomes" id="UP000663848"/>
    </source>
</evidence>
<evidence type="ECO:0000313" key="3">
    <source>
        <dbReference type="EMBL" id="CAF3392009.1"/>
    </source>
</evidence>
<evidence type="ECO:0000313" key="2">
    <source>
        <dbReference type="EMBL" id="CAF3388486.1"/>
    </source>
</evidence>
<comment type="caution">
    <text evidence="4">The sequence shown here is derived from an EMBL/GenBank/DDBJ whole genome shotgun (WGS) entry which is preliminary data.</text>
</comment>
<dbReference type="Proteomes" id="UP000663872">
    <property type="component" value="Unassembled WGS sequence"/>
</dbReference>
<name>A0A821JZK5_9BILA</name>
<dbReference type="EMBL" id="CAJNYU010000753">
    <property type="protein sequence ID" value="CAF3388486.1"/>
    <property type="molecule type" value="Genomic_DNA"/>
</dbReference>
<evidence type="ECO:0000256" key="1">
    <source>
        <dbReference type="SAM" id="MobiDB-lite"/>
    </source>
</evidence>
<proteinExistence type="predicted"/>
<feature type="compositionally biased region" description="Polar residues" evidence="1">
    <location>
        <begin position="31"/>
        <end position="40"/>
    </location>
</feature>
<dbReference type="Proteomes" id="UP000663848">
    <property type="component" value="Unassembled WGS sequence"/>
</dbReference>
<dbReference type="Proteomes" id="UP000663869">
    <property type="component" value="Unassembled WGS sequence"/>
</dbReference>
<protein>
    <submittedName>
        <fullName evidence="4">Uncharacterized protein</fullName>
    </submittedName>
</protein>
<dbReference type="EMBL" id="CAJNYT010001053">
    <property type="protein sequence ID" value="CAF3392009.1"/>
    <property type="molecule type" value="Genomic_DNA"/>
</dbReference>
<feature type="region of interest" description="Disordered" evidence="1">
    <location>
        <begin position="19"/>
        <end position="40"/>
    </location>
</feature>
<sequence>MPLLSFRVEVADVLLKYAPPTPPVKRGRPSLDSTLNENNSATKQQELCQVRFHQQVFDSTNSSGRSDLGRSYNDMPPLRNLLKQSRYVRSATASSPCGAHILRVAALALSPNWNSYKMQCRI</sequence>
<evidence type="ECO:0000313" key="4">
    <source>
        <dbReference type="EMBL" id="CAF4727350.1"/>
    </source>
</evidence>
<dbReference type="AlphaFoldDB" id="A0A821JZK5"/>
<accession>A0A821JZK5</accession>
<reference evidence="4" key="1">
    <citation type="submission" date="2021-02" db="EMBL/GenBank/DDBJ databases">
        <authorList>
            <person name="Nowell W R."/>
        </authorList>
    </citation>
    <scope>NUCLEOTIDE SEQUENCE</scope>
</reference>
<gene>
    <name evidence="2" type="ORF">FME351_LOCUS7923</name>
    <name evidence="3" type="ORF">GRG538_LOCUS9202</name>
    <name evidence="4" type="ORF">QYT958_LOCUS19351</name>
</gene>
<dbReference type="EMBL" id="CAJOBR010003182">
    <property type="protein sequence ID" value="CAF4727350.1"/>
    <property type="molecule type" value="Genomic_DNA"/>
</dbReference>
<organism evidence="4 5">
    <name type="scientific">Rotaria socialis</name>
    <dbReference type="NCBI Taxonomy" id="392032"/>
    <lineage>
        <taxon>Eukaryota</taxon>
        <taxon>Metazoa</taxon>
        <taxon>Spiralia</taxon>
        <taxon>Gnathifera</taxon>
        <taxon>Rotifera</taxon>
        <taxon>Eurotatoria</taxon>
        <taxon>Bdelloidea</taxon>
        <taxon>Philodinida</taxon>
        <taxon>Philodinidae</taxon>
        <taxon>Rotaria</taxon>
    </lineage>
</organism>